<proteinExistence type="predicted"/>
<reference evidence="7 8" key="1">
    <citation type="submission" date="2016-12" db="EMBL/GenBank/DDBJ databases">
        <title>The new phylogeny of genus Mycobacterium.</title>
        <authorList>
            <person name="Tortoli E."/>
            <person name="Trovato A."/>
            <person name="Cirillo D.M."/>
        </authorList>
    </citation>
    <scope>NUCLEOTIDE SEQUENCE [LARGE SCALE GENOMIC DNA]</scope>
    <source>
        <strain evidence="7 8">DSM 44223</strain>
    </source>
</reference>
<evidence type="ECO:0000256" key="3">
    <source>
        <dbReference type="ARBA" id="ARBA00022989"/>
    </source>
</evidence>
<gene>
    <name evidence="7" type="ORF">BST42_16565</name>
</gene>
<keyword evidence="8" id="KW-1185">Reference proteome</keyword>
<comment type="subcellular location">
    <subcellularLocation>
        <location evidence="1">Endomembrane system</location>
        <topology evidence="1">Multi-pass membrane protein</topology>
    </subcellularLocation>
</comment>
<keyword evidence="2 5" id="KW-0812">Transmembrane</keyword>
<dbReference type="Proteomes" id="UP000192534">
    <property type="component" value="Unassembled WGS sequence"/>
</dbReference>
<evidence type="ECO:0000259" key="6">
    <source>
        <dbReference type="Pfam" id="PF02656"/>
    </source>
</evidence>
<sequence length="109" mass="11751">MTENPDVTAAAERTALAWQRTTIGVLAIGALLVRWSVVERFPLWPGIVLVTAAALASLILVRRRYQRVRAALLAAQTPLSRYLVPGATAVMLVLVAVVGAAMLVEYARL</sequence>
<accession>A0A1X0IUK2</accession>
<feature type="transmembrane region" description="Helical" evidence="5">
    <location>
        <begin position="82"/>
        <end position="104"/>
    </location>
</feature>
<feature type="transmembrane region" description="Helical" evidence="5">
    <location>
        <begin position="21"/>
        <end position="37"/>
    </location>
</feature>
<keyword evidence="4 5" id="KW-0472">Membrane</keyword>
<keyword evidence="3 5" id="KW-1133">Transmembrane helix</keyword>
<dbReference type="EMBL" id="MVIH01000007">
    <property type="protein sequence ID" value="ORB51773.1"/>
    <property type="molecule type" value="Genomic_DNA"/>
</dbReference>
<dbReference type="AlphaFoldDB" id="A0A1X0IUK2"/>
<evidence type="ECO:0000256" key="2">
    <source>
        <dbReference type="ARBA" id="ARBA00022692"/>
    </source>
</evidence>
<organism evidence="7 8">
    <name type="scientific">Mycolicibacterium rhodesiae</name>
    <name type="common">Mycobacterium rhodesiae</name>
    <dbReference type="NCBI Taxonomy" id="36814"/>
    <lineage>
        <taxon>Bacteria</taxon>
        <taxon>Bacillati</taxon>
        <taxon>Actinomycetota</taxon>
        <taxon>Actinomycetes</taxon>
        <taxon>Mycobacteriales</taxon>
        <taxon>Mycobacteriaceae</taxon>
        <taxon>Mycolicibacterium</taxon>
    </lineage>
</organism>
<dbReference type="Pfam" id="PF02656">
    <property type="entry name" value="DUF202"/>
    <property type="match status" value="1"/>
</dbReference>
<feature type="transmembrane region" description="Helical" evidence="5">
    <location>
        <begin position="43"/>
        <end position="61"/>
    </location>
</feature>
<evidence type="ECO:0000313" key="8">
    <source>
        <dbReference type="Proteomes" id="UP000192534"/>
    </source>
</evidence>
<dbReference type="GO" id="GO:0012505">
    <property type="term" value="C:endomembrane system"/>
    <property type="evidence" value="ECO:0007669"/>
    <property type="project" value="UniProtKB-SubCell"/>
</dbReference>
<evidence type="ECO:0000256" key="5">
    <source>
        <dbReference type="SAM" id="Phobius"/>
    </source>
</evidence>
<evidence type="ECO:0000256" key="4">
    <source>
        <dbReference type="ARBA" id="ARBA00023136"/>
    </source>
</evidence>
<protein>
    <recommendedName>
        <fullName evidence="6">DUF202 domain-containing protein</fullName>
    </recommendedName>
</protein>
<name>A0A1X0IUK2_MYCRH</name>
<evidence type="ECO:0000256" key="1">
    <source>
        <dbReference type="ARBA" id="ARBA00004127"/>
    </source>
</evidence>
<feature type="domain" description="DUF202" evidence="6">
    <location>
        <begin position="6"/>
        <end position="69"/>
    </location>
</feature>
<comment type="caution">
    <text evidence="7">The sequence shown here is derived from an EMBL/GenBank/DDBJ whole genome shotgun (WGS) entry which is preliminary data.</text>
</comment>
<dbReference type="OrthoDB" id="3701077at2"/>
<dbReference type="RefSeq" id="WP_083120399.1">
    <property type="nucleotide sequence ID" value="NZ_JACKUO010000017.1"/>
</dbReference>
<dbReference type="InterPro" id="IPR003807">
    <property type="entry name" value="DUF202"/>
</dbReference>
<evidence type="ECO:0000313" key="7">
    <source>
        <dbReference type="EMBL" id="ORB51773.1"/>
    </source>
</evidence>